<evidence type="ECO:0000256" key="1">
    <source>
        <dbReference type="SAM" id="Phobius"/>
    </source>
</evidence>
<protein>
    <submittedName>
        <fullName evidence="2">Uncharacterized protein</fullName>
    </submittedName>
</protein>
<dbReference type="OrthoDB" id="34636at2157"/>
<name>A0A031LKD3_9CREN</name>
<proteinExistence type="predicted"/>
<dbReference type="Proteomes" id="UP000024332">
    <property type="component" value="Unassembled WGS sequence"/>
</dbReference>
<gene>
    <name evidence="2" type="ORF">CM19_11110</name>
</gene>
<reference evidence="2 3" key="1">
    <citation type="submission" date="2014-03" db="EMBL/GenBank/DDBJ databases">
        <title>Draft genome sequence of the novel thermoacidophilic archaea Acidianus copahuensis ALE1 strain, isolated from Copahue volcanic area in Neuquen Argentina.</title>
        <authorList>
            <person name="Urbieta M.S."/>
            <person name="Rascovan N."/>
            <person name="Castro C."/>
            <person name="Revale S."/>
            <person name="Giaveno M.A."/>
            <person name="Vazquez M.P."/>
            <person name="Donati E.R."/>
        </authorList>
    </citation>
    <scope>NUCLEOTIDE SEQUENCE [LARGE SCALE GENOMIC DNA]</scope>
    <source>
        <strain evidence="2 3">ALE1</strain>
    </source>
</reference>
<evidence type="ECO:0000313" key="2">
    <source>
        <dbReference type="EMBL" id="EZQ02016.1"/>
    </source>
</evidence>
<comment type="caution">
    <text evidence="2">The sequence shown here is derived from an EMBL/GenBank/DDBJ whole genome shotgun (WGS) entry which is preliminary data.</text>
</comment>
<keyword evidence="1" id="KW-1133">Transmembrane helix</keyword>
<organism evidence="2 3">
    <name type="scientific">Candidatus Acidianus copahuensis</name>
    <dbReference type="NCBI Taxonomy" id="1160895"/>
    <lineage>
        <taxon>Archaea</taxon>
        <taxon>Thermoproteota</taxon>
        <taxon>Thermoprotei</taxon>
        <taxon>Sulfolobales</taxon>
        <taxon>Sulfolobaceae</taxon>
        <taxon>Acidianus</taxon>
    </lineage>
</organism>
<feature type="transmembrane region" description="Helical" evidence="1">
    <location>
        <begin position="87"/>
        <end position="112"/>
    </location>
</feature>
<dbReference type="EMBL" id="JFZT01000057">
    <property type="protein sequence ID" value="EZQ02016.1"/>
    <property type="molecule type" value="Genomic_DNA"/>
</dbReference>
<dbReference type="AlphaFoldDB" id="A0A031LKD3"/>
<keyword evidence="1" id="KW-0472">Membrane</keyword>
<evidence type="ECO:0000313" key="3">
    <source>
        <dbReference type="Proteomes" id="UP000024332"/>
    </source>
</evidence>
<keyword evidence="3" id="KW-1185">Reference proteome</keyword>
<keyword evidence="1" id="KW-0812">Transmembrane</keyword>
<dbReference type="RefSeq" id="WP_052349536.1">
    <property type="nucleotide sequence ID" value="NZ_JFZT01000057.1"/>
</dbReference>
<sequence length="115" mass="13867">MIIPHNIIYSMTEFDDIINVQLLRKKYSEYEQSLSAEHPRRVGTIVKEFIEFIRYIKSYTRSDRLLNLLKEQEKVARRILILGRVKYFLFFLYNTLVNTLIMKLLNLIRILISII</sequence>
<accession>A0A031LKD3</accession>